<dbReference type="EMBL" id="QLLK01000029">
    <property type="protein sequence ID" value="RAI83528.1"/>
    <property type="molecule type" value="Genomic_DNA"/>
</dbReference>
<evidence type="ECO:0000313" key="3">
    <source>
        <dbReference type="EMBL" id="RAI83528.1"/>
    </source>
</evidence>
<comment type="caution">
    <text evidence="3">The sequence shown here is derived from an EMBL/GenBank/DDBJ whole genome shotgun (WGS) entry which is preliminary data.</text>
</comment>
<dbReference type="SMART" id="SM00089">
    <property type="entry name" value="PKD"/>
    <property type="match status" value="1"/>
</dbReference>
<keyword evidence="4" id="KW-1185">Reference proteome</keyword>
<feature type="domain" description="PKD" evidence="2">
    <location>
        <begin position="229"/>
        <end position="283"/>
    </location>
</feature>
<evidence type="ECO:0000256" key="1">
    <source>
        <dbReference type="SAM" id="Phobius"/>
    </source>
</evidence>
<dbReference type="Gene3D" id="2.60.40.10">
    <property type="entry name" value="Immunoglobulins"/>
    <property type="match status" value="1"/>
</dbReference>
<keyword evidence="1" id="KW-0812">Transmembrane</keyword>
<feature type="transmembrane region" description="Helical" evidence="1">
    <location>
        <begin position="26"/>
        <end position="43"/>
    </location>
</feature>
<dbReference type="OrthoDB" id="1488789at2"/>
<dbReference type="SUPFAM" id="SSF49299">
    <property type="entry name" value="PKD domain"/>
    <property type="match status" value="1"/>
</dbReference>
<reference evidence="3 4" key="1">
    <citation type="submission" date="2018-06" db="EMBL/GenBank/DDBJ databases">
        <title>Genomic Encyclopedia of Archaeal and Bacterial Type Strains, Phase II (KMG-II): from individual species to whole genera.</title>
        <authorList>
            <person name="Goeker M."/>
        </authorList>
    </citation>
    <scope>NUCLEOTIDE SEQUENCE [LARGE SCALE GENOMIC DNA]</scope>
    <source>
        <strain evidence="3 4">DSM 23446</strain>
    </source>
</reference>
<name>A0A327NTQ5_9BACT</name>
<dbReference type="CDD" id="cd00146">
    <property type="entry name" value="PKD"/>
    <property type="match status" value="1"/>
</dbReference>
<dbReference type="InterPro" id="IPR000601">
    <property type="entry name" value="PKD_dom"/>
</dbReference>
<protein>
    <submittedName>
        <fullName evidence="3">PKD domain-containing protein</fullName>
    </submittedName>
</protein>
<evidence type="ECO:0000259" key="2">
    <source>
        <dbReference type="PROSITE" id="PS50093"/>
    </source>
</evidence>
<evidence type="ECO:0000313" key="4">
    <source>
        <dbReference type="Proteomes" id="UP000249610"/>
    </source>
</evidence>
<accession>A0A327NTQ5</accession>
<keyword evidence="1" id="KW-0472">Membrane</keyword>
<dbReference type="InterPro" id="IPR035986">
    <property type="entry name" value="PKD_dom_sf"/>
</dbReference>
<dbReference type="Pfam" id="PF18911">
    <property type="entry name" value="PKD_4"/>
    <property type="match status" value="1"/>
</dbReference>
<keyword evidence="1" id="KW-1133">Transmembrane helix</keyword>
<dbReference type="InterPro" id="IPR022409">
    <property type="entry name" value="PKD/Chitinase_dom"/>
</dbReference>
<dbReference type="PROSITE" id="PS50093">
    <property type="entry name" value="PKD"/>
    <property type="match status" value="1"/>
</dbReference>
<dbReference type="Proteomes" id="UP000249610">
    <property type="component" value="Unassembled WGS sequence"/>
</dbReference>
<dbReference type="InterPro" id="IPR013783">
    <property type="entry name" value="Ig-like_fold"/>
</dbReference>
<gene>
    <name evidence="3" type="ORF">LV83_04289</name>
</gene>
<sequence>MDTLSNCQLNAHPQASGFFARVARKFDFRIMLIFPLIFLLGFFNSSELIGQTAVVNPATPFNIDLNNPPSCPQNNLRIIAVDFRDPLTGLPFDPIELDGTPLGTPIDGDIFVTFAVSGQGYNFHVQYDLLINDVSQGQQGLCIVVEDGNGNTINITNGLQIKVADFTWNYGDKVEIKNVYQTWVTGNAKPNDKSCPSSAGNSQCDFQGEGFVVETPIVANFEFETFCDNRNVAFTNLSTGGDPEVVSTYLWDFGDGNTSTQINPTHTYAAAGTYDVTLTSSNSGISDEETFAVTVFDPIALTINSPPAVCLPGTVDLTAAFVTNGSSVGLTYTYWLDDQATQPLNNPDAVVVGGTYYIKGTNPITNCELIKPVVVTITPATAITTQPEGDTYCIDSEAAALTVAGSGTGTITYQWFSNEENSNTGGT</sequence>
<organism evidence="3 4">
    <name type="scientific">Algoriphagus yeomjeoni</name>
    <dbReference type="NCBI Taxonomy" id="291403"/>
    <lineage>
        <taxon>Bacteria</taxon>
        <taxon>Pseudomonadati</taxon>
        <taxon>Bacteroidota</taxon>
        <taxon>Cytophagia</taxon>
        <taxon>Cytophagales</taxon>
        <taxon>Cyclobacteriaceae</taxon>
        <taxon>Algoriphagus</taxon>
    </lineage>
</organism>
<dbReference type="AlphaFoldDB" id="A0A327NTQ5"/>
<proteinExistence type="predicted"/>
<feature type="non-terminal residue" evidence="3">
    <location>
        <position position="427"/>
    </location>
</feature>